<dbReference type="RefSeq" id="WP_184021166.1">
    <property type="nucleotide sequence ID" value="NZ_JACHFD010000025.1"/>
</dbReference>
<dbReference type="PANTHER" id="PTHR35788:SF1">
    <property type="entry name" value="EXPORTED PROTEIN"/>
    <property type="match status" value="1"/>
</dbReference>
<evidence type="ECO:0000313" key="2">
    <source>
        <dbReference type="Proteomes" id="UP000557717"/>
    </source>
</evidence>
<dbReference type="AlphaFoldDB" id="A0A840V5X1"/>
<dbReference type="SUPFAM" id="SSF53756">
    <property type="entry name" value="UDP-Glycosyltransferase/glycogen phosphorylase"/>
    <property type="match status" value="1"/>
</dbReference>
<dbReference type="Proteomes" id="UP000557717">
    <property type="component" value="Unassembled WGS sequence"/>
</dbReference>
<dbReference type="EMBL" id="JACHFD010000025">
    <property type="protein sequence ID" value="MBB5353362.1"/>
    <property type="molecule type" value="Genomic_DNA"/>
</dbReference>
<keyword evidence="2" id="KW-1185">Reference proteome</keyword>
<reference evidence="1 2" key="1">
    <citation type="submission" date="2020-08" db="EMBL/GenBank/DDBJ databases">
        <title>Genomic Encyclopedia of Type Strains, Phase IV (KMG-IV): sequencing the most valuable type-strain genomes for metagenomic binning, comparative biology and taxonomic classification.</title>
        <authorList>
            <person name="Goeker M."/>
        </authorList>
    </citation>
    <scope>NUCLEOTIDE SEQUENCE [LARGE SCALE GENOMIC DNA]</scope>
    <source>
        <strain evidence="1 2">YC6886</strain>
    </source>
</reference>
<proteinExistence type="predicted"/>
<evidence type="ECO:0000313" key="1">
    <source>
        <dbReference type="EMBL" id="MBB5353362.1"/>
    </source>
</evidence>
<dbReference type="Pfam" id="PF04294">
    <property type="entry name" value="VanW"/>
    <property type="match status" value="1"/>
</dbReference>
<evidence type="ECO:0008006" key="3">
    <source>
        <dbReference type="Google" id="ProtNLM"/>
    </source>
</evidence>
<organism evidence="1 2">
    <name type="scientific">Haloferula luteola</name>
    <dbReference type="NCBI Taxonomy" id="595692"/>
    <lineage>
        <taxon>Bacteria</taxon>
        <taxon>Pseudomonadati</taxon>
        <taxon>Verrucomicrobiota</taxon>
        <taxon>Verrucomicrobiia</taxon>
        <taxon>Verrucomicrobiales</taxon>
        <taxon>Verrucomicrobiaceae</taxon>
        <taxon>Haloferula</taxon>
    </lineage>
</organism>
<dbReference type="InterPro" id="IPR007391">
    <property type="entry name" value="Vancomycin_resist_VanW"/>
</dbReference>
<dbReference type="InterPro" id="IPR052913">
    <property type="entry name" value="Glycopeptide_resist_protein"/>
</dbReference>
<dbReference type="Gene3D" id="3.40.50.2000">
    <property type="entry name" value="Glycogen Phosphorylase B"/>
    <property type="match status" value="1"/>
</dbReference>
<dbReference type="PANTHER" id="PTHR35788">
    <property type="entry name" value="EXPORTED PROTEIN-RELATED"/>
    <property type="match status" value="1"/>
</dbReference>
<comment type="caution">
    <text evidence="1">The sequence shown here is derived from an EMBL/GenBank/DDBJ whole genome shotgun (WGS) entry which is preliminary data.</text>
</comment>
<accession>A0A840V5X1</accession>
<name>A0A840V5X1_9BACT</name>
<gene>
    <name evidence="1" type="ORF">HNR46_003619</name>
</gene>
<protein>
    <recommendedName>
        <fullName evidence="3">VanW like protein</fullName>
    </recommendedName>
</protein>
<sequence>MIEPRREIPGRLAATLFQFKIRIFQIRRFLVDLPRPPPRHRSGDRLHQAPIIAEVRSLLWNKLSPEEFPLTSGKIHNLRLAARALHGLEIPAGATFSFWRQLGRTTRRRGFTAGRELREGCLVPSIGGGLCQLTGPLYQTALAAGFQIIERHAHSRVIPGSAAAIGLDATVFWNYVDLRFASDFMWRLEVELDATHLIVRMRSAMPGEAPQPHPIPPDPPRPISQGDCLTCGQTSCFRHPSATSAHRPALGHTTYLLDAYWPEFQDGCSQHSQPGDRWLTPLDGHRWNKTNYQWSPPTGTSIAHATLTTLLRAWRQRRLPAQGASRQSFLLKADAELAADFAKRIDPQCRHLVIAQNLLPHLWRLGILGGRTFDVLLHRWPLEELHRRLDQAALHHQKSSTLSDFRADPQLVRDESSALARAGRLITPHNALADWAGDRAWRLTWALPTLTPTPPEIASDTKSSLPRLFFPASPLARKGIHELAAALRSFPAELIVLGHARENPDLDPLKGLSWRQGTLADLSSSRALVLPAWVEHEPRIALRALAMGIPVVATRACGLPPHPLLTEIDEPDSLTGWLQNLLEVPVS</sequence>